<feature type="region of interest" description="Disordered" evidence="3">
    <location>
        <begin position="169"/>
        <end position="195"/>
    </location>
</feature>
<dbReference type="SUPFAM" id="SSF46689">
    <property type="entry name" value="Homeodomain-like"/>
    <property type="match status" value="1"/>
</dbReference>
<dbReference type="InterPro" id="IPR009057">
    <property type="entry name" value="Homeodomain-like_sf"/>
</dbReference>
<keyword evidence="2" id="KW-0238">DNA-binding</keyword>
<dbReference type="GO" id="GO:0005634">
    <property type="term" value="C:nucleus"/>
    <property type="evidence" value="ECO:0000318"/>
    <property type="project" value="GO_Central"/>
</dbReference>
<dbReference type="EMBL" id="CM000880">
    <property type="protein sequence ID" value="KQK23289.1"/>
    <property type="molecule type" value="Genomic_DNA"/>
</dbReference>
<dbReference type="EnsemblPlants" id="KQK23289">
    <property type="protein sequence ID" value="KQK23289"/>
    <property type="gene ID" value="BRADI_1g72485v3"/>
</dbReference>
<evidence type="ECO:0000313" key="9">
    <source>
        <dbReference type="Proteomes" id="UP000008810"/>
    </source>
</evidence>
<keyword evidence="9" id="KW-1185">Reference proteome</keyword>
<reference evidence="7" key="2">
    <citation type="submission" date="2017-06" db="EMBL/GenBank/DDBJ databases">
        <title>WGS assembly of Brachypodium distachyon.</title>
        <authorList>
            <consortium name="The International Brachypodium Initiative"/>
            <person name="Lucas S."/>
            <person name="Harmon-Smith M."/>
            <person name="Lail K."/>
            <person name="Tice H."/>
            <person name="Grimwood J."/>
            <person name="Bruce D."/>
            <person name="Barry K."/>
            <person name="Shu S."/>
            <person name="Lindquist E."/>
            <person name="Wang M."/>
            <person name="Pitluck S."/>
            <person name="Vogel J.P."/>
            <person name="Garvin D.F."/>
            <person name="Mockler T.C."/>
            <person name="Schmutz J."/>
            <person name="Rokhsar D."/>
            <person name="Bevan M.W."/>
        </authorList>
    </citation>
    <scope>NUCLEOTIDE SEQUENCE</scope>
    <source>
        <strain evidence="7">Bd21</strain>
    </source>
</reference>
<dbReference type="InterPro" id="IPR017930">
    <property type="entry name" value="Myb_dom"/>
</dbReference>
<gene>
    <name evidence="7" type="ORF">BRADI_1g72485v3</name>
</gene>
<dbReference type="FunFam" id="1.10.10.60:FF:000010">
    <property type="entry name" value="Transcriptional activator Myb isoform A"/>
    <property type="match status" value="1"/>
</dbReference>
<evidence type="ECO:0000256" key="4">
    <source>
        <dbReference type="SAM" id="SignalP"/>
    </source>
</evidence>
<keyword evidence="1" id="KW-0677">Repeat</keyword>
<reference evidence="8" key="3">
    <citation type="submission" date="2018-08" db="UniProtKB">
        <authorList>
            <consortium name="EnsemblPlants"/>
        </authorList>
    </citation>
    <scope>IDENTIFICATION</scope>
    <source>
        <strain evidence="8">cv. Bd21</strain>
    </source>
</reference>
<evidence type="ECO:0000313" key="8">
    <source>
        <dbReference type="EnsemblPlants" id="KQK23289"/>
    </source>
</evidence>
<dbReference type="PANTHER" id="PTHR45614:SF298">
    <property type="entry name" value="OS10G0350400 PROTEIN"/>
    <property type="match status" value="1"/>
</dbReference>
<dbReference type="PROSITE" id="PS50090">
    <property type="entry name" value="MYB_LIKE"/>
    <property type="match status" value="1"/>
</dbReference>
<dbReference type="Gene3D" id="1.10.10.60">
    <property type="entry name" value="Homeodomain-like"/>
    <property type="match status" value="1"/>
</dbReference>
<dbReference type="SMART" id="SM00717">
    <property type="entry name" value="SANT"/>
    <property type="match status" value="1"/>
</dbReference>
<evidence type="ECO:0000259" key="6">
    <source>
        <dbReference type="PROSITE" id="PS51294"/>
    </source>
</evidence>
<dbReference type="Pfam" id="PF00249">
    <property type="entry name" value="Myb_DNA-binding"/>
    <property type="match status" value="1"/>
</dbReference>
<feature type="chain" id="PRO_5035999759" evidence="4">
    <location>
        <begin position="25"/>
        <end position="285"/>
    </location>
</feature>
<dbReference type="GO" id="GO:0000978">
    <property type="term" value="F:RNA polymerase II cis-regulatory region sequence-specific DNA binding"/>
    <property type="evidence" value="ECO:0000318"/>
    <property type="project" value="GO_Central"/>
</dbReference>
<dbReference type="GO" id="GO:0006355">
    <property type="term" value="P:regulation of DNA-templated transcription"/>
    <property type="evidence" value="ECO:0000318"/>
    <property type="project" value="GO_Central"/>
</dbReference>
<name>A0A0Q3LJ83_BRADI</name>
<reference evidence="7 8" key="1">
    <citation type="journal article" date="2010" name="Nature">
        <title>Genome sequencing and analysis of the model grass Brachypodium distachyon.</title>
        <authorList>
            <consortium name="International Brachypodium Initiative"/>
        </authorList>
    </citation>
    <scope>NUCLEOTIDE SEQUENCE [LARGE SCALE GENOMIC DNA]</scope>
    <source>
        <strain evidence="7 8">Bd21</strain>
    </source>
</reference>
<dbReference type="InParanoid" id="A0A0Q3LJ83"/>
<sequence>MPQTFLLSAFVLLLAASTLPISYSTSLQPIPISTAISQYCSRETASSTPSPMAPWSPEEDARLTYMVMKHGAERWSYISTGVPGRTGKSCRRRWCNHLSLAVQDRRAPFAAEEHVFGIGEARAGAAAQFAHTNAAAAASASAAAAAAAAAEKGKAVVIDVEEYEEYAGLKVNNEPPPAKRQRVSNEGEGSASAGVSCGDADDAWLTLSLGLPQHQQQQQPVEQAAPMAPVAAETPTVMTPVAAETPTVMTPAVVAAMREMVREEVQRQASQLVASVFMAARAGQL</sequence>
<keyword evidence="4" id="KW-0732">Signal</keyword>
<dbReference type="Proteomes" id="UP000008810">
    <property type="component" value="Chromosome 1"/>
</dbReference>
<dbReference type="OrthoDB" id="2143914at2759"/>
<evidence type="ECO:0000313" key="7">
    <source>
        <dbReference type="EMBL" id="KQK23289.1"/>
    </source>
</evidence>
<evidence type="ECO:0000256" key="2">
    <source>
        <dbReference type="ARBA" id="ARBA00023125"/>
    </source>
</evidence>
<dbReference type="InterPro" id="IPR001005">
    <property type="entry name" value="SANT/Myb"/>
</dbReference>
<dbReference type="GO" id="GO:0000981">
    <property type="term" value="F:DNA-binding transcription factor activity, RNA polymerase II-specific"/>
    <property type="evidence" value="ECO:0000318"/>
    <property type="project" value="GO_Central"/>
</dbReference>
<dbReference type="Gramene" id="KQK23289">
    <property type="protein sequence ID" value="KQK23289"/>
    <property type="gene ID" value="BRADI_1g72485v3"/>
</dbReference>
<dbReference type="PANTHER" id="PTHR45614">
    <property type="entry name" value="MYB PROTEIN-RELATED"/>
    <property type="match status" value="1"/>
</dbReference>
<accession>A0A0Q3LJ83</accession>
<dbReference type="STRING" id="15368.A0A0Q3LJ83"/>
<proteinExistence type="predicted"/>
<feature type="domain" description="HTH myb-type" evidence="6">
    <location>
        <begin position="54"/>
        <end position="102"/>
    </location>
</feature>
<evidence type="ECO:0000256" key="1">
    <source>
        <dbReference type="ARBA" id="ARBA00022737"/>
    </source>
</evidence>
<dbReference type="AlphaFoldDB" id="A0A0Q3LJ83"/>
<dbReference type="InterPro" id="IPR050560">
    <property type="entry name" value="MYB_TF"/>
</dbReference>
<dbReference type="PROSITE" id="PS51294">
    <property type="entry name" value="HTH_MYB"/>
    <property type="match status" value="1"/>
</dbReference>
<evidence type="ECO:0000259" key="5">
    <source>
        <dbReference type="PROSITE" id="PS50090"/>
    </source>
</evidence>
<feature type="domain" description="Myb-like" evidence="5">
    <location>
        <begin position="54"/>
        <end position="98"/>
    </location>
</feature>
<evidence type="ECO:0000256" key="3">
    <source>
        <dbReference type="SAM" id="MobiDB-lite"/>
    </source>
</evidence>
<protein>
    <submittedName>
        <fullName evidence="7 8">Uncharacterized protein</fullName>
    </submittedName>
</protein>
<dbReference type="CDD" id="cd00167">
    <property type="entry name" value="SANT"/>
    <property type="match status" value="1"/>
</dbReference>
<organism evidence="7">
    <name type="scientific">Brachypodium distachyon</name>
    <name type="common">Purple false brome</name>
    <name type="synonym">Trachynia distachya</name>
    <dbReference type="NCBI Taxonomy" id="15368"/>
    <lineage>
        <taxon>Eukaryota</taxon>
        <taxon>Viridiplantae</taxon>
        <taxon>Streptophyta</taxon>
        <taxon>Embryophyta</taxon>
        <taxon>Tracheophyta</taxon>
        <taxon>Spermatophyta</taxon>
        <taxon>Magnoliopsida</taxon>
        <taxon>Liliopsida</taxon>
        <taxon>Poales</taxon>
        <taxon>Poaceae</taxon>
        <taxon>BOP clade</taxon>
        <taxon>Pooideae</taxon>
        <taxon>Stipodae</taxon>
        <taxon>Brachypodieae</taxon>
        <taxon>Brachypodium</taxon>
    </lineage>
</organism>
<feature type="signal peptide" evidence="4">
    <location>
        <begin position="1"/>
        <end position="24"/>
    </location>
</feature>